<dbReference type="Proteomes" id="UP000198901">
    <property type="component" value="Unassembled WGS sequence"/>
</dbReference>
<name>A0A1G9TCA9_9BACT</name>
<dbReference type="EMBL" id="FNGS01000006">
    <property type="protein sequence ID" value="SDM45270.1"/>
    <property type="molecule type" value="Genomic_DNA"/>
</dbReference>
<dbReference type="InterPro" id="IPR013024">
    <property type="entry name" value="GGCT-like"/>
</dbReference>
<accession>A0A1G9TCA9</accession>
<dbReference type="CDD" id="cd06661">
    <property type="entry name" value="GGCT_like"/>
    <property type="match status" value="1"/>
</dbReference>
<dbReference type="RefSeq" id="WP_093205119.1">
    <property type="nucleotide sequence ID" value="NZ_FNGS01000006.1"/>
</dbReference>
<dbReference type="PANTHER" id="PTHR12935">
    <property type="entry name" value="GAMMA-GLUTAMYLCYCLOTRANSFERASE"/>
    <property type="match status" value="1"/>
</dbReference>
<dbReference type="GO" id="GO:0016740">
    <property type="term" value="F:transferase activity"/>
    <property type="evidence" value="ECO:0007669"/>
    <property type="project" value="UniProtKB-KW"/>
</dbReference>
<sequence>MTTYYFSYGSYMSPEKMKASIPSARLIGTGRLNGYRLVFTAYSELRSRVGADILPADGETVWGIVYEIPQESLAEMDRNKAYPVLYDRLEVDTQVDGKPVRAWTYALVDKTDSNHPPDAAYLKLLADLTRVHGFPESYLESFRH</sequence>
<proteinExistence type="predicted"/>
<evidence type="ECO:0000256" key="2">
    <source>
        <dbReference type="PIRSR" id="PIRSR617939-2"/>
    </source>
</evidence>
<gene>
    <name evidence="4" type="ORF">SAMN04488090_3503</name>
</gene>
<feature type="binding site" evidence="2">
    <location>
        <position position="121"/>
    </location>
    <ligand>
        <name>substrate</name>
    </ligand>
</feature>
<evidence type="ECO:0000313" key="4">
    <source>
        <dbReference type="EMBL" id="SDM45270.1"/>
    </source>
</evidence>
<dbReference type="Gene3D" id="3.10.490.10">
    <property type="entry name" value="Gamma-glutamyl cyclotransferase-like"/>
    <property type="match status" value="1"/>
</dbReference>
<dbReference type="STRING" id="563176.SAMN04488090_3503"/>
<reference evidence="4 5" key="1">
    <citation type="submission" date="2016-10" db="EMBL/GenBank/DDBJ databases">
        <authorList>
            <person name="de Groot N.N."/>
        </authorList>
    </citation>
    <scope>NUCLEOTIDE SEQUENCE [LARGE SCALE GENOMIC DNA]</scope>
    <source>
        <strain evidence="4 5">DSM 21668</strain>
    </source>
</reference>
<feature type="binding site" evidence="2">
    <location>
        <begin position="5"/>
        <end position="10"/>
    </location>
    <ligand>
        <name>substrate</name>
    </ligand>
</feature>
<keyword evidence="1" id="KW-0456">Lyase</keyword>
<organism evidence="4 5">
    <name type="scientific">Siphonobacter aquaeclarae</name>
    <dbReference type="NCBI Taxonomy" id="563176"/>
    <lineage>
        <taxon>Bacteria</taxon>
        <taxon>Pseudomonadati</taxon>
        <taxon>Bacteroidota</taxon>
        <taxon>Cytophagia</taxon>
        <taxon>Cytophagales</taxon>
        <taxon>Cytophagaceae</taxon>
        <taxon>Siphonobacter</taxon>
    </lineage>
</organism>
<keyword evidence="4" id="KW-0808">Transferase</keyword>
<evidence type="ECO:0000259" key="3">
    <source>
        <dbReference type="Pfam" id="PF06094"/>
    </source>
</evidence>
<keyword evidence="5" id="KW-1185">Reference proteome</keyword>
<dbReference type="InterPro" id="IPR009288">
    <property type="entry name" value="AIG2-like_dom"/>
</dbReference>
<feature type="domain" description="Gamma-glutamylcyclotransferase AIG2-like" evidence="3">
    <location>
        <begin position="5"/>
        <end position="113"/>
    </location>
</feature>
<dbReference type="SUPFAM" id="SSF110857">
    <property type="entry name" value="Gamma-glutamyl cyclotransferase-like"/>
    <property type="match status" value="1"/>
</dbReference>
<dbReference type="InterPro" id="IPR036568">
    <property type="entry name" value="GGCT-like_sf"/>
</dbReference>
<dbReference type="InterPro" id="IPR017939">
    <property type="entry name" value="G-Glutamylcylcotransferase"/>
</dbReference>
<dbReference type="AlphaFoldDB" id="A0A1G9TCA9"/>
<protein>
    <submittedName>
        <fullName evidence="4">Uncharacterized conserved protein YtfP, gamma-glutamylcyclotransferase (GGCT)/AIG2-like family</fullName>
    </submittedName>
</protein>
<dbReference type="Pfam" id="PF06094">
    <property type="entry name" value="GGACT"/>
    <property type="match status" value="1"/>
</dbReference>
<dbReference type="PANTHER" id="PTHR12935:SF0">
    <property type="entry name" value="GAMMA-GLUTAMYLCYCLOTRANSFERASE"/>
    <property type="match status" value="1"/>
</dbReference>
<evidence type="ECO:0000256" key="1">
    <source>
        <dbReference type="ARBA" id="ARBA00023239"/>
    </source>
</evidence>
<evidence type="ECO:0000313" key="5">
    <source>
        <dbReference type="Proteomes" id="UP000198901"/>
    </source>
</evidence>
<dbReference type="GO" id="GO:0003839">
    <property type="term" value="F:gamma-glutamylcyclotransferase activity"/>
    <property type="evidence" value="ECO:0007669"/>
    <property type="project" value="InterPro"/>
</dbReference>
<dbReference type="OrthoDB" id="5401862at2"/>